<dbReference type="STRING" id="1079859.SAMN04515674_12255"/>
<reference evidence="4 5" key="1">
    <citation type="submission" date="2016-10" db="EMBL/GenBank/DDBJ databases">
        <authorList>
            <person name="de Groot N.N."/>
        </authorList>
    </citation>
    <scope>NUCLEOTIDE SEQUENCE [LARGE SCALE GENOMIC DNA]</scope>
    <source>
        <strain evidence="5">E92,LMG 26720,CCM 7988</strain>
    </source>
</reference>
<feature type="transmembrane region" description="Helical" evidence="1">
    <location>
        <begin position="22"/>
        <end position="40"/>
    </location>
</feature>
<protein>
    <submittedName>
        <fullName evidence="4">Uncharacterized membrane protein</fullName>
    </submittedName>
</protein>
<dbReference type="Pfam" id="PF07635">
    <property type="entry name" value="PSCyt1"/>
    <property type="match status" value="1"/>
</dbReference>
<evidence type="ECO:0000259" key="3">
    <source>
        <dbReference type="Pfam" id="PF09990"/>
    </source>
</evidence>
<dbReference type="PANTHER" id="PTHR35889:SF3">
    <property type="entry name" value="F-BOX DOMAIN-CONTAINING PROTEIN"/>
    <property type="match status" value="1"/>
</dbReference>
<dbReference type="InterPro" id="IPR032675">
    <property type="entry name" value="LRR_dom_sf"/>
</dbReference>
<dbReference type="SUPFAM" id="SSF46626">
    <property type="entry name" value="Cytochrome c"/>
    <property type="match status" value="1"/>
</dbReference>
<dbReference type="OrthoDB" id="713772at2"/>
<dbReference type="RefSeq" id="WP_092019754.1">
    <property type="nucleotide sequence ID" value="NZ_FOXH01000022.1"/>
</dbReference>
<accession>A0A1I5YYH9</accession>
<proteinExistence type="predicted"/>
<keyword evidence="1" id="KW-0472">Membrane</keyword>
<dbReference type="EMBL" id="FOXH01000022">
    <property type="protein sequence ID" value="SFQ48897.1"/>
    <property type="molecule type" value="Genomic_DNA"/>
</dbReference>
<feature type="domain" description="DUF2231" evidence="3">
    <location>
        <begin position="19"/>
        <end position="141"/>
    </location>
</feature>
<dbReference type="GO" id="GO:0020037">
    <property type="term" value="F:heme binding"/>
    <property type="evidence" value="ECO:0007669"/>
    <property type="project" value="InterPro"/>
</dbReference>
<dbReference type="Pfam" id="PF09990">
    <property type="entry name" value="DUF2231"/>
    <property type="match status" value="1"/>
</dbReference>
<evidence type="ECO:0000313" key="5">
    <source>
        <dbReference type="Proteomes" id="UP000199306"/>
    </source>
</evidence>
<dbReference type="Gene3D" id="1.10.760.10">
    <property type="entry name" value="Cytochrome c-like domain"/>
    <property type="match status" value="1"/>
</dbReference>
<dbReference type="InterPro" id="IPR011429">
    <property type="entry name" value="Cyt_c_Planctomycete-type"/>
</dbReference>
<dbReference type="SUPFAM" id="SSF52047">
    <property type="entry name" value="RNI-like"/>
    <property type="match status" value="1"/>
</dbReference>
<dbReference type="PANTHER" id="PTHR35889">
    <property type="entry name" value="CYCLOINULO-OLIGOSACCHARIDE FRUCTANOTRANSFERASE-RELATED"/>
    <property type="match status" value="1"/>
</dbReference>
<evidence type="ECO:0000259" key="2">
    <source>
        <dbReference type="Pfam" id="PF07635"/>
    </source>
</evidence>
<gene>
    <name evidence="4" type="ORF">SAMN04515674_12255</name>
</gene>
<organism evidence="4 5">
    <name type="scientific">Pseudarcicella hirudinis</name>
    <dbReference type="NCBI Taxonomy" id="1079859"/>
    <lineage>
        <taxon>Bacteria</taxon>
        <taxon>Pseudomonadati</taxon>
        <taxon>Bacteroidota</taxon>
        <taxon>Cytophagia</taxon>
        <taxon>Cytophagales</taxon>
        <taxon>Flectobacillaceae</taxon>
        <taxon>Pseudarcicella</taxon>
    </lineage>
</organism>
<keyword evidence="5" id="KW-1185">Reference proteome</keyword>
<keyword evidence="1" id="KW-1133">Transmembrane helix</keyword>
<dbReference type="GO" id="GO:0009055">
    <property type="term" value="F:electron transfer activity"/>
    <property type="evidence" value="ECO:0007669"/>
    <property type="project" value="InterPro"/>
</dbReference>
<dbReference type="InterPro" id="IPR036909">
    <property type="entry name" value="Cyt_c-like_dom_sf"/>
</dbReference>
<dbReference type="Gene3D" id="3.80.10.10">
    <property type="entry name" value="Ribonuclease Inhibitor"/>
    <property type="match status" value="1"/>
</dbReference>
<dbReference type="AlphaFoldDB" id="A0A1I5YYH9"/>
<name>A0A1I5YYH9_9BACT</name>
<feature type="transmembrane region" description="Helical" evidence="1">
    <location>
        <begin position="118"/>
        <end position="138"/>
    </location>
</feature>
<feature type="transmembrane region" description="Helical" evidence="1">
    <location>
        <begin position="52"/>
        <end position="74"/>
    </location>
</feature>
<keyword evidence="1" id="KW-0812">Transmembrane</keyword>
<dbReference type="Proteomes" id="UP000199306">
    <property type="component" value="Unassembled WGS sequence"/>
</dbReference>
<evidence type="ECO:0000313" key="4">
    <source>
        <dbReference type="EMBL" id="SFQ48897.1"/>
    </source>
</evidence>
<evidence type="ECO:0000256" key="1">
    <source>
        <dbReference type="SAM" id="Phobius"/>
    </source>
</evidence>
<sequence>MILAEVNAPSDWVLFFGHFHPLVVHLPIGILAIAFILEILSRQQRLKNIEPAIAPILFFGTISAGVSCLFGWLLSQSGEYDSETLFWHQWMGIGVAVVSLAAWYMKKNWSADLKLSKLYMPAVYLIMILMTGTGHLGGNMTHGSDYLTAFTPEPFRSLAGIPPRKEANSTGEVRKIENIAEAVVYRDLVEPVMQQKCWSCHNEDKQKGKLRMDTPEFLMKGGEDGSIVTPGNAAGSEMLKRLLLDAGDEHHMPPKGKTPLTEDEIALVHWWIQSGAGFDKKVAQMPKEDKVKSYLASIGSGGGSSTSGPTESAVFKEKVSAASEQEIKKLTDLNALVMPVAKEQHFLEANFINAKGFDDSKAPLLGGLSEQLVWLKLGRTNISDKAMDEIARLKNLSKLHLEHTGISDAGIAKLKDMKYLEYINLFDTRVTDAGIKELAKLKSLKKVYVWQTKVTRYGIEMLKKAIPGVEVDSGWEMKVPVPADSAQKESLARK</sequence>
<feature type="domain" description="Cytochrome C Planctomycete-type" evidence="2">
    <location>
        <begin position="197"/>
        <end position="256"/>
    </location>
</feature>
<feature type="transmembrane region" description="Helical" evidence="1">
    <location>
        <begin position="86"/>
        <end position="106"/>
    </location>
</feature>
<dbReference type="InterPro" id="IPR019251">
    <property type="entry name" value="DUF2231_TM"/>
</dbReference>